<dbReference type="GeneID" id="106161284"/>
<dbReference type="InterPro" id="IPR029309">
    <property type="entry name" value="CaRF"/>
</dbReference>
<dbReference type="PANTHER" id="PTHR47456">
    <property type="entry name" value="PHD-TYPE DOMAIN-CONTAINING PROTEIN"/>
    <property type="match status" value="1"/>
</dbReference>
<evidence type="ECO:0000313" key="2">
    <source>
        <dbReference type="Proteomes" id="UP000085678"/>
    </source>
</evidence>
<evidence type="ECO:0000259" key="1">
    <source>
        <dbReference type="Pfam" id="PF21056"/>
    </source>
</evidence>
<reference evidence="3" key="1">
    <citation type="submission" date="2025-08" db="UniProtKB">
        <authorList>
            <consortium name="RefSeq"/>
        </authorList>
    </citation>
    <scope>IDENTIFICATION</scope>
    <source>
        <tissue evidence="3">Gonads</tissue>
    </source>
</reference>
<dbReference type="AlphaFoldDB" id="A0A1S3I609"/>
<name>A0A1S3I609_LINAN</name>
<dbReference type="OrthoDB" id="6113703at2759"/>
<dbReference type="InterPro" id="IPR048324">
    <property type="entry name" value="ZSWIM1-3_RNaseH-like"/>
</dbReference>
<dbReference type="Pfam" id="PF15299">
    <property type="entry name" value="ALS2CR8"/>
    <property type="match status" value="1"/>
</dbReference>
<dbReference type="RefSeq" id="XP_013393643.1">
    <property type="nucleotide sequence ID" value="XM_013538189.1"/>
</dbReference>
<dbReference type="PANTHER" id="PTHR47456:SF5">
    <property type="match status" value="1"/>
</dbReference>
<organism evidence="2 3">
    <name type="scientific">Lingula anatina</name>
    <name type="common">Brachiopod</name>
    <name type="synonym">Lingula unguis</name>
    <dbReference type="NCBI Taxonomy" id="7574"/>
    <lineage>
        <taxon>Eukaryota</taxon>
        <taxon>Metazoa</taxon>
        <taxon>Spiralia</taxon>
        <taxon>Lophotrochozoa</taxon>
        <taxon>Brachiopoda</taxon>
        <taxon>Linguliformea</taxon>
        <taxon>Lingulata</taxon>
        <taxon>Lingulida</taxon>
        <taxon>Linguloidea</taxon>
        <taxon>Lingulidae</taxon>
        <taxon>Lingula</taxon>
    </lineage>
</organism>
<evidence type="ECO:0000313" key="3">
    <source>
        <dbReference type="RefSeq" id="XP_013393643.1"/>
    </source>
</evidence>
<keyword evidence="2" id="KW-1185">Reference proteome</keyword>
<proteinExistence type="predicted"/>
<dbReference type="GO" id="GO:0003700">
    <property type="term" value="F:DNA-binding transcription factor activity"/>
    <property type="evidence" value="ECO:0007669"/>
    <property type="project" value="InterPro"/>
</dbReference>
<protein>
    <submittedName>
        <fullName evidence="3">Uncharacterized protein LOC106161284 isoform X2</fullName>
    </submittedName>
</protein>
<dbReference type="Pfam" id="PF21056">
    <property type="entry name" value="ZSWIM1-3_RNaseH-like"/>
    <property type="match status" value="1"/>
</dbReference>
<feature type="domain" description="ZSWIM1/3 RNaseH-like" evidence="1">
    <location>
        <begin position="330"/>
        <end position="424"/>
    </location>
</feature>
<gene>
    <name evidence="3" type="primary">LOC106161284</name>
</gene>
<sequence>MAVTVRSFSDAIELIRRHEEETAFHYVKDKRDKKRFESEISLHGDEKIFWNIAAKNGDFSIKYDGIPFVFLGKKTFLCQNGRDKGIFMKKRWKEKKEKLMKEDHVFIKNRFLQQPTKKMGCKARIEIKKIAKFPDFKVSTNSRGAKEGALKMLKKALQMKSSLAVDVQYLIYIPSKEEHQYHLTGEMGGYSEPVDPMVRSKVLELLENGLRSRRELEACVREYVVNQMFQGKEPPPKSRRRYFPHAVDFANLITKYKLQKRFSKIDQVNVEKMLQEVPSEYLCFFRGCSSTVEDIPSSVKEDTLDDDPVVDMEELSDVRECKMPGNKLLFVYQTPEMQRLYRIYGQTLLLDATYRTCRYALPLFFLVVRTNVDYQVVAFFVVQQETRESIAEALTIIRNRTPEVIPEYGMVDFASEEILALEDVYLGIQVYLCDFHREQAWVRWLNKGSNGVAANPDNVEGVKKHLRKMATACTEEELKSAVNALHSSKVYQSNSKLQHWLSKIWMPEIKRWSHAYRPPKLILAVNTNNGVERMNEDLKHGYLDKRRQCSLSELLHVLMNQFLPAKYQRMSRCF</sequence>
<dbReference type="Proteomes" id="UP000085678">
    <property type="component" value="Unplaced"/>
</dbReference>
<accession>A0A1S3I609</accession>